<comment type="caution">
    <text evidence="2">The sequence shown here is derived from an EMBL/GenBank/DDBJ whole genome shotgun (WGS) entry which is preliminary data.</text>
</comment>
<dbReference type="STRING" id="33935.ADM90_14215"/>
<dbReference type="EMBL" id="LGCI01000009">
    <property type="protein sequence ID" value="KOY81555.1"/>
    <property type="molecule type" value="Genomic_DNA"/>
</dbReference>
<evidence type="ECO:0000313" key="1">
    <source>
        <dbReference type="EMBL" id="KOY81311.1"/>
    </source>
</evidence>
<organism evidence="2 3">
    <name type="scientific">Lysinibacillus macroides</name>
    <dbReference type="NCBI Taxonomy" id="33935"/>
    <lineage>
        <taxon>Bacteria</taxon>
        <taxon>Bacillati</taxon>
        <taxon>Bacillota</taxon>
        <taxon>Bacilli</taxon>
        <taxon>Bacillales</taxon>
        <taxon>Bacillaceae</taxon>
        <taxon>Lysinibacillus</taxon>
    </lineage>
</organism>
<dbReference type="EMBL" id="LGCI01000010">
    <property type="protein sequence ID" value="KOY81311.1"/>
    <property type="molecule type" value="Genomic_DNA"/>
</dbReference>
<evidence type="ECO:0000313" key="2">
    <source>
        <dbReference type="EMBL" id="KOY81555.1"/>
    </source>
</evidence>
<dbReference type="PATRIC" id="fig|33935.3.peg.2714"/>
<protein>
    <submittedName>
        <fullName evidence="2">Uncharacterized protein</fullName>
    </submittedName>
</protein>
<evidence type="ECO:0000313" key="3">
    <source>
        <dbReference type="Proteomes" id="UP000037977"/>
    </source>
</evidence>
<proteinExistence type="predicted"/>
<dbReference type="Proteomes" id="UP000037977">
    <property type="component" value="Unassembled WGS sequence"/>
</dbReference>
<dbReference type="OrthoDB" id="1495743at2"/>
<keyword evidence="3" id="KW-1185">Reference proteome</keyword>
<sequence>MNQIELDLGIPIDESKLDHNPMVNTYGYGPEDKRCKHCKHLFARQYARTYYKCGLRQNTNGAATDQRVNWRACSKYENNER</sequence>
<dbReference type="RefSeq" id="WP_053995618.1">
    <property type="nucleotide sequence ID" value="NZ_CP065643.1"/>
</dbReference>
<name>A0A0N0CVC8_9BACI</name>
<accession>A0A0N0CVC8</accession>
<gene>
    <name evidence="2" type="ORF">ADM90_14215</name>
    <name evidence="1" type="ORF">ADM90_19450</name>
</gene>
<dbReference type="AlphaFoldDB" id="A0A0N0CVC8"/>
<reference evidence="2 3" key="1">
    <citation type="submission" date="2015-07" db="EMBL/GenBank/DDBJ databases">
        <title>Genome sequencing project for genomic taxonomy and phylogenomics of Bacillus-like bacteria.</title>
        <authorList>
            <person name="Liu B."/>
            <person name="Wang J."/>
            <person name="Zhu Y."/>
            <person name="Liu G."/>
            <person name="Chen Q."/>
            <person name="Chen Z."/>
            <person name="Che J."/>
            <person name="Ge C."/>
            <person name="Shi H."/>
            <person name="Pan Z."/>
            <person name="Liu X."/>
        </authorList>
    </citation>
    <scope>NUCLEOTIDE SEQUENCE [LARGE SCALE GENOMIC DNA]</scope>
    <source>
        <strain evidence="2 3">DSM 54</strain>
    </source>
</reference>